<dbReference type="Proteomes" id="UP000000925">
    <property type="component" value="Chromosome"/>
</dbReference>
<keyword evidence="3" id="KW-0804">Transcription</keyword>
<dbReference type="HOGENOM" id="CLU_351508_0_0_0"/>
<dbReference type="SMART" id="SM00342">
    <property type="entry name" value="HTH_ARAC"/>
    <property type="match status" value="2"/>
</dbReference>
<dbReference type="Pfam" id="PF13377">
    <property type="entry name" value="Peripla_BP_3"/>
    <property type="match status" value="2"/>
</dbReference>
<sequence length="801" mass="89046">MAFLSSMPLPTNCPVGDRRTIGVVTNPHHSFGRSILRGVNAFIEERGLDYTVDVYFHNRTFKERELSDCAGLIAAVDDAVLRGLPPEFPALNLNGEHRFVWDGSFRVNDCRVGELAAEFFRTEGVRSYLYYDPFEYSNNVGGKQATTRRSHGFQTAHARLSDSLICSSLTVGTADSALNVAEWLRSAPKPIGVLCFNDFAAIEFLEICRSHGIVCPDEVLVVGVDNDDMLCRLAYPTTTSIDSGIEQIAYNAVQAVVRCIEDGVKDSCAEVQPTLVHRESTGTFVTNEPTVLRAIELVNHALPSALTPIGLAEKLGCSERVLNLSLKRELNLTAKGLIVWSLERQAKTLLRETNRSLESIAEAMGRDAKYLHQLLKRSEGCSPGAYRQQFRQPTSIASPKSTVTIGPQEITIGLISSLGRSERSILAGIEHYIRAHRKLRDIRILPRFESVERPVGRTGLWRLATDFFEECSGLIVASDCELPEGIGKRMPVVLIDHCRGQDELWPVFSENLEIGAMAARYFIRRGYQHFAYSGYSPEVLRAGLDFENSAHEQRRLGFEQELHRHGFTHVARLDCSFDGSKEAERWLAELEKPVGLFTHNDYLAKLRLNEAQRIGIRVPEEIAILGVDNDEVFCRSTYPSISSIDIAFVKAGYEITHFLSRMIHCPSEEASGLSGIKPMRVVERGSTNAYGFADPDLVTAMQSIKERCTDAISVDDIVASTALSRRSIESRSKAHLGLALHDMLCYERTQLAIELLTSSAYSVKEISSVSGFESLSAFFRVFKAFTGASPAEYRASRLIAR</sequence>
<feature type="domain" description="HTH araC/xylS-type" evidence="4">
    <location>
        <begin position="292"/>
        <end position="389"/>
    </location>
</feature>
<evidence type="ECO:0000313" key="5">
    <source>
        <dbReference type="EMBL" id="ADE54042.1"/>
    </source>
</evidence>
<reference evidence="5 6" key="1">
    <citation type="journal article" date="2010" name="Stand. Genomic Sci.">
        <title>Complete genome sequence of Coraliomargarita akajimensis type strain (04OKA010-24).</title>
        <authorList>
            <person name="Mavromatis K."/>
            <person name="Abt B."/>
            <person name="Brambilla E."/>
            <person name="Lapidus A."/>
            <person name="Copeland A."/>
            <person name="Deshpande S."/>
            <person name="Nolan M."/>
            <person name="Lucas S."/>
            <person name="Tice H."/>
            <person name="Cheng J.F."/>
            <person name="Han C."/>
            <person name="Detter J.C."/>
            <person name="Woyke T."/>
            <person name="Goodwin L."/>
            <person name="Pitluck S."/>
            <person name="Held B."/>
            <person name="Brettin T."/>
            <person name="Tapia R."/>
            <person name="Ivanova N."/>
            <person name="Mikhailova N."/>
            <person name="Pati A."/>
            <person name="Liolios K."/>
            <person name="Chen A."/>
            <person name="Palaniappan K."/>
            <person name="Land M."/>
            <person name="Hauser L."/>
            <person name="Chang Y.J."/>
            <person name="Jeffries C.D."/>
            <person name="Rohde M."/>
            <person name="Goker M."/>
            <person name="Bristow J."/>
            <person name="Eisen J.A."/>
            <person name="Markowitz V."/>
            <person name="Hugenholtz P."/>
            <person name="Klenk H.P."/>
            <person name="Kyrpides N.C."/>
        </authorList>
    </citation>
    <scope>NUCLEOTIDE SEQUENCE [LARGE SCALE GENOMIC DNA]</scope>
    <source>
        <strain evidence="6">DSM 45221 / IAM 15411 / JCM 23193 / KCTC 12865</strain>
    </source>
</reference>
<dbReference type="InterPro" id="IPR046335">
    <property type="entry name" value="LacI/GalR-like_sensor"/>
</dbReference>
<dbReference type="PROSITE" id="PS01124">
    <property type="entry name" value="HTH_ARAC_FAMILY_2"/>
    <property type="match status" value="2"/>
</dbReference>
<dbReference type="AlphaFoldDB" id="D5EHK1"/>
<gene>
    <name evidence="5" type="ordered locus">Caka_1020</name>
</gene>
<dbReference type="InterPro" id="IPR018060">
    <property type="entry name" value="HTH_AraC"/>
</dbReference>
<keyword evidence="2" id="KW-0238">DNA-binding</keyword>
<organism evidence="5 6">
    <name type="scientific">Coraliomargarita akajimensis (strain DSM 45221 / IAM 15411 / JCM 23193 / KCTC 12865 / 04OKA010-24)</name>
    <dbReference type="NCBI Taxonomy" id="583355"/>
    <lineage>
        <taxon>Bacteria</taxon>
        <taxon>Pseudomonadati</taxon>
        <taxon>Verrucomicrobiota</taxon>
        <taxon>Opitutia</taxon>
        <taxon>Puniceicoccales</taxon>
        <taxon>Coraliomargaritaceae</taxon>
        <taxon>Coraliomargarita</taxon>
    </lineage>
</organism>
<evidence type="ECO:0000256" key="2">
    <source>
        <dbReference type="ARBA" id="ARBA00023125"/>
    </source>
</evidence>
<dbReference type="GO" id="GO:0000976">
    <property type="term" value="F:transcription cis-regulatory region binding"/>
    <property type="evidence" value="ECO:0007669"/>
    <property type="project" value="TreeGrafter"/>
</dbReference>
<dbReference type="KEGG" id="caa:Caka_1020"/>
<dbReference type="OrthoDB" id="667031at2"/>
<dbReference type="PANTHER" id="PTHR30146">
    <property type="entry name" value="LACI-RELATED TRANSCRIPTIONAL REPRESSOR"/>
    <property type="match status" value="1"/>
</dbReference>
<dbReference type="Gene3D" id="3.40.50.2300">
    <property type="match status" value="4"/>
</dbReference>
<evidence type="ECO:0000259" key="4">
    <source>
        <dbReference type="PROSITE" id="PS01124"/>
    </source>
</evidence>
<protein>
    <submittedName>
        <fullName evidence="5">Transcriptional regulator, AraC family</fullName>
    </submittedName>
</protein>
<evidence type="ECO:0000256" key="1">
    <source>
        <dbReference type="ARBA" id="ARBA00023015"/>
    </source>
</evidence>
<dbReference type="STRING" id="583355.Caka_1020"/>
<dbReference type="InterPro" id="IPR028082">
    <property type="entry name" value="Peripla_BP_I"/>
</dbReference>
<keyword evidence="1" id="KW-0805">Transcription regulation</keyword>
<proteinExistence type="predicted"/>
<dbReference type="eggNOG" id="COG1609">
    <property type="taxonomic scope" value="Bacteria"/>
</dbReference>
<dbReference type="EMBL" id="CP001998">
    <property type="protein sequence ID" value="ADE54042.1"/>
    <property type="molecule type" value="Genomic_DNA"/>
</dbReference>
<keyword evidence="6" id="KW-1185">Reference proteome</keyword>
<evidence type="ECO:0000256" key="3">
    <source>
        <dbReference type="ARBA" id="ARBA00023163"/>
    </source>
</evidence>
<feature type="domain" description="HTH araC/xylS-type" evidence="4">
    <location>
        <begin position="698"/>
        <end position="796"/>
    </location>
</feature>
<dbReference type="SUPFAM" id="SSF46689">
    <property type="entry name" value="Homeodomain-like"/>
    <property type="match status" value="1"/>
</dbReference>
<evidence type="ECO:0000313" key="6">
    <source>
        <dbReference type="Proteomes" id="UP000000925"/>
    </source>
</evidence>
<dbReference type="PANTHER" id="PTHR30146:SF24">
    <property type="entry name" value="XYLOSE OPERON REGULATORY PROTEIN"/>
    <property type="match status" value="1"/>
</dbReference>
<dbReference type="eggNOG" id="COG4977">
    <property type="taxonomic scope" value="Bacteria"/>
</dbReference>
<dbReference type="Gene3D" id="1.10.10.60">
    <property type="entry name" value="Homeodomain-like"/>
    <property type="match status" value="2"/>
</dbReference>
<accession>D5EHK1</accession>
<dbReference type="InterPro" id="IPR009057">
    <property type="entry name" value="Homeodomain-like_sf"/>
</dbReference>
<dbReference type="GO" id="GO:0003700">
    <property type="term" value="F:DNA-binding transcription factor activity"/>
    <property type="evidence" value="ECO:0007669"/>
    <property type="project" value="InterPro"/>
</dbReference>
<dbReference type="Pfam" id="PF12833">
    <property type="entry name" value="HTH_18"/>
    <property type="match status" value="2"/>
</dbReference>
<dbReference type="SUPFAM" id="SSF53822">
    <property type="entry name" value="Periplasmic binding protein-like I"/>
    <property type="match status" value="2"/>
</dbReference>
<name>D5EHK1_CORAD</name>